<dbReference type="Pfam" id="PF26002">
    <property type="entry name" value="Beta-barrel_AprE"/>
    <property type="match status" value="1"/>
</dbReference>
<dbReference type="Proteomes" id="UP000759298">
    <property type="component" value="Unassembled WGS sequence"/>
</dbReference>
<sequence length="479" mass="50528">MNANTPPPPADGAGQNRSAAEPAQLLRSPFAPEPEVREVGAAPPEDQEPSGLETLIERFRPGGAANLLLVMILLFTVAAVTWAAVTELDRTVRATGRVIPLGRLQVVSNQEGGIVSEILVETGDLVDKGQPMVLLDLTEAGSDLQSKQATLDALNAKIARLEAEIAGRRPVYPVADNPETAAQIRIEQSLHAARLAELADAESVARARIGQAQRSVTQAEAALAGRRTAAQLARSEADTIAGLVAKGIEPRLAGQQAEAQASMAQSEAEQALAAVTQARDAVSEARAGLTQVRNSWRAQAGDELATAQAELASRQEVMPALVARVERSTITSPVRGRVNRVLVTTIGAAVAPGAEIVEVVASSEQLAIEASVAPQDIASVRLGQRATIDISAYDSAVYGSIHGGVISISPDATVNERTGESFYAVQVRADLDELREKTGREQPLTAGMTASVNLLGDKRSVLSYILTPITRLRDRAFRE</sequence>
<dbReference type="EMBL" id="JAHWXP010000001">
    <property type="protein sequence ID" value="MBY8335648.1"/>
    <property type="molecule type" value="Genomic_DNA"/>
</dbReference>
<dbReference type="Pfam" id="PF25994">
    <property type="entry name" value="HH_AprE"/>
    <property type="match status" value="1"/>
</dbReference>
<evidence type="ECO:0000256" key="8">
    <source>
        <dbReference type="ARBA" id="ARBA00023136"/>
    </source>
</evidence>
<dbReference type="RefSeq" id="WP_222823428.1">
    <property type="nucleotide sequence ID" value="NZ_JAHWXP010000001.1"/>
</dbReference>
<keyword evidence="3 9" id="KW-0813">Transport</keyword>
<evidence type="ECO:0000256" key="9">
    <source>
        <dbReference type="RuleBase" id="RU365093"/>
    </source>
</evidence>
<evidence type="ECO:0000259" key="12">
    <source>
        <dbReference type="Pfam" id="PF26002"/>
    </source>
</evidence>
<name>A0ABS7PAY7_9SPHN</name>
<gene>
    <name evidence="13" type="ORF">KYN89_01170</name>
</gene>
<evidence type="ECO:0000256" key="3">
    <source>
        <dbReference type="ARBA" id="ARBA00022448"/>
    </source>
</evidence>
<dbReference type="PRINTS" id="PR01490">
    <property type="entry name" value="RTXTOXIND"/>
</dbReference>
<dbReference type="InterPro" id="IPR058781">
    <property type="entry name" value="HH_AprE-like"/>
</dbReference>
<keyword evidence="5 9" id="KW-0997">Cell inner membrane</keyword>
<evidence type="ECO:0000256" key="2">
    <source>
        <dbReference type="ARBA" id="ARBA00009477"/>
    </source>
</evidence>
<feature type="transmembrane region" description="Helical" evidence="9">
    <location>
        <begin position="64"/>
        <end position="85"/>
    </location>
</feature>
<evidence type="ECO:0000256" key="6">
    <source>
        <dbReference type="ARBA" id="ARBA00022692"/>
    </source>
</evidence>
<keyword evidence="4 9" id="KW-1003">Cell membrane</keyword>
<evidence type="ECO:0000313" key="14">
    <source>
        <dbReference type="Proteomes" id="UP000759298"/>
    </source>
</evidence>
<dbReference type="Gene3D" id="1.10.287.470">
    <property type="entry name" value="Helix hairpin bin"/>
    <property type="match status" value="1"/>
</dbReference>
<keyword evidence="14" id="KW-1185">Reference proteome</keyword>
<dbReference type="Gene3D" id="2.40.50.100">
    <property type="match status" value="1"/>
</dbReference>
<feature type="region of interest" description="Disordered" evidence="10">
    <location>
        <begin position="1"/>
        <end position="49"/>
    </location>
</feature>
<evidence type="ECO:0000256" key="5">
    <source>
        <dbReference type="ARBA" id="ARBA00022519"/>
    </source>
</evidence>
<proteinExistence type="inferred from homology"/>
<keyword evidence="7 9" id="KW-1133">Transmembrane helix</keyword>
<accession>A0ABS7PAY7</accession>
<evidence type="ECO:0000259" key="11">
    <source>
        <dbReference type="Pfam" id="PF25994"/>
    </source>
</evidence>
<feature type="domain" description="AprE-like beta-barrel" evidence="12">
    <location>
        <begin position="366"/>
        <end position="454"/>
    </location>
</feature>
<evidence type="ECO:0000256" key="1">
    <source>
        <dbReference type="ARBA" id="ARBA00004377"/>
    </source>
</evidence>
<dbReference type="PANTHER" id="PTHR30386">
    <property type="entry name" value="MEMBRANE FUSION SUBUNIT OF EMRAB-TOLC MULTIDRUG EFFLUX PUMP"/>
    <property type="match status" value="1"/>
</dbReference>
<dbReference type="NCBIfam" id="TIGR01843">
    <property type="entry name" value="type_I_hlyD"/>
    <property type="match status" value="1"/>
</dbReference>
<evidence type="ECO:0000256" key="4">
    <source>
        <dbReference type="ARBA" id="ARBA00022475"/>
    </source>
</evidence>
<comment type="similarity">
    <text evidence="2 9">Belongs to the membrane fusion protein (MFP) (TC 8.A.1) family.</text>
</comment>
<feature type="compositionally biased region" description="Pro residues" evidence="10">
    <location>
        <begin position="1"/>
        <end position="10"/>
    </location>
</feature>
<evidence type="ECO:0000313" key="13">
    <source>
        <dbReference type="EMBL" id="MBY8335648.1"/>
    </source>
</evidence>
<comment type="caution">
    <text evidence="13">The sequence shown here is derived from an EMBL/GenBank/DDBJ whole genome shotgun (WGS) entry which is preliminary data.</text>
</comment>
<dbReference type="InterPro" id="IPR050739">
    <property type="entry name" value="MFP"/>
</dbReference>
<protein>
    <recommendedName>
        <fullName evidence="9">Membrane fusion protein (MFP) family protein</fullName>
    </recommendedName>
</protein>
<dbReference type="InterPro" id="IPR058982">
    <property type="entry name" value="Beta-barrel_AprE"/>
</dbReference>
<evidence type="ECO:0000256" key="7">
    <source>
        <dbReference type="ARBA" id="ARBA00022989"/>
    </source>
</evidence>
<evidence type="ECO:0000256" key="10">
    <source>
        <dbReference type="SAM" id="MobiDB-lite"/>
    </source>
</evidence>
<dbReference type="InterPro" id="IPR010129">
    <property type="entry name" value="T1SS_HlyD"/>
</dbReference>
<dbReference type="PANTHER" id="PTHR30386:SF26">
    <property type="entry name" value="TRANSPORT PROTEIN COMB"/>
    <property type="match status" value="1"/>
</dbReference>
<keyword evidence="8 9" id="KW-0472">Membrane</keyword>
<reference evidence="13 14" key="1">
    <citation type="submission" date="2021-07" db="EMBL/GenBank/DDBJ databases">
        <title>Alteriqipengyuania abyssalis NZ-12B nov, sp.nov isolated from deep sea sponge in pacific ocean.</title>
        <authorList>
            <person name="Tareen S."/>
            <person name="Wink J."/>
        </authorList>
    </citation>
    <scope>NUCLEOTIDE SEQUENCE [LARGE SCALE GENOMIC DNA]</scope>
    <source>
        <strain evidence="13 14">NZ-12B</strain>
    </source>
</reference>
<comment type="subcellular location">
    <subcellularLocation>
        <location evidence="1 9">Cell inner membrane</location>
        <topology evidence="1 9">Single-pass membrane protein</topology>
    </subcellularLocation>
</comment>
<dbReference type="Gene3D" id="2.40.30.170">
    <property type="match status" value="1"/>
</dbReference>
<keyword evidence="6 9" id="KW-0812">Transmembrane</keyword>
<feature type="domain" description="AprE-like long alpha-helical hairpin" evidence="11">
    <location>
        <begin position="141"/>
        <end position="320"/>
    </location>
</feature>
<organism evidence="13 14">
    <name type="scientific">Alteriqipengyuania abyssalis</name>
    <dbReference type="NCBI Taxonomy" id="2860200"/>
    <lineage>
        <taxon>Bacteria</taxon>
        <taxon>Pseudomonadati</taxon>
        <taxon>Pseudomonadota</taxon>
        <taxon>Alphaproteobacteria</taxon>
        <taxon>Sphingomonadales</taxon>
        <taxon>Erythrobacteraceae</taxon>
        <taxon>Alteriqipengyuania</taxon>
    </lineage>
</organism>